<dbReference type="AlphaFoldDB" id="G0MVU7"/>
<dbReference type="Gene3D" id="3.40.33.10">
    <property type="entry name" value="CAP"/>
    <property type="match status" value="1"/>
</dbReference>
<evidence type="ECO:0000313" key="2">
    <source>
        <dbReference type="EMBL" id="EGT45271.1"/>
    </source>
</evidence>
<evidence type="ECO:0000256" key="1">
    <source>
        <dbReference type="SAM" id="MobiDB-lite"/>
    </source>
</evidence>
<dbReference type="HOGENOM" id="CLU_799799_0_0_1"/>
<keyword evidence="3" id="KW-1185">Reference proteome</keyword>
<dbReference type="EMBL" id="GL379815">
    <property type="protein sequence ID" value="EGT45271.1"/>
    <property type="molecule type" value="Genomic_DNA"/>
</dbReference>
<dbReference type="InParanoid" id="G0MVU7"/>
<feature type="region of interest" description="Disordered" evidence="1">
    <location>
        <begin position="204"/>
        <end position="268"/>
    </location>
</feature>
<protein>
    <submittedName>
        <fullName evidence="2">Uncharacterized protein</fullName>
    </submittedName>
</protein>
<accession>G0MVU7</accession>
<dbReference type="Proteomes" id="UP000008068">
    <property type="component" value="Unassembled WGS sequence"/>
</dbReference>
<dbReference type="OrthoDB" id="5909571at2759"/>
<dbReference type="InterPro" id="IPR035940">
    <property type="entry name" value="CAP_sf"/>
</dbReference>
<feature type="compositionally biased region" description="Basic and acidic residues" evidence="1">
    <location>
        <begin position="222"/>
        <end position="232"/>
    </location>
</feature>
<evidence type="ECO:0000313" key="3">
    <source>
        <dbReference type="Proteomes" id="UP000008068"/>
    </source>
</evidence>
<name>G0MVU7_CAEBE</name>
<organism evidence="3">
    <name type="scientific">Caenorhabditis brenneri</name>
    <name type="common">Nematode worm</name>
    <dbReference type="NCBI Taxonomy" id="135651"/>
    <lineage>
        <taxon>Eukaryota</taxon>
        <taxon>Metazoa</taxon>
        <taxon>Ecdysozoa</taxon>
        <taxon>Nematoda</taxon>
        <taxon>Chromadorea</taxon>
        <taxon>Rhabditida</taxon>
        <taxon>Rhabditina</taxon>
        <taxon>Rhabditomorpha</taxon>
        <taxon>Rhabditoidea</taxon>
        <taxon>Rhabditidae</taxon>
        <taxon>Peloderinae</taxon>
        <taxon>Caenorhabditis</taxon>
    </lineage>
</organism>
<proteinExistence type="predicted"/>
<feature type="compositionally biased region" description="Basic and acidic residues" evidence="1">
    <location>
        <begin position="242"/>
        <end position="253"/>
    </location>
</feature>
<dbReference type="SUPFAM" id="SSF55797">
    <property type="entry name" value="PR-1-like"/>
    <property type="match status" value="1"/>
</dbReference>
<gene>
    <name evidence="2" type="ORF">CAEBREN_08663</name>
</gene>
<sequence>MLLVPSLCNDPPLPDWESPEEFLKEVNEYRAKFAKERKIPNMYKLTWNETLLEVLNGLNVDFGHVEFKTIQFLAANDSSWDGVGKNWRVTELQTFSAAVAVIDEDVHVEHVLKTLEVRRSLIRGNKENISQTEFIHPLQTSIGCMKKERINYDNEREHVTSCLLGNLGQWPSNWKIDVNSKKIPGSECMDGYVNDDGLCVLAPPTTTTSAPTTLEATTTPKTTEKTTPKEAETVPATPMKPEASDEKNEKEGASVEENAELEPGQEALESSTRIYSYGPWILVFICLIF</sequence>
<feature type="compositionally biased region" description="Low complexity" evidence="1">
    <location>
        <begin position="204"/>
        <end position="221"/>
    </location>
</feature>
<reference evidence="3" key="1">
    <citation type="submission" date="2011-07" db="EMBL/GenBank/DDBJ databases">
        <authorList>
            <consortium name="Caenorhabditis brenneri Sequencing and Analysis Consortium"/>
            <person name="Wilson R.K."/>
        </authorList>
    </citation>
    <scope>NUCLEOTIDE SEQUENCE [LARGE SCALE GENOMIC DNA]</scope>
    <source>
        <strain evidence="3">PB2801</strain>
    </source>
</reference>